<accession>A0ABU3I3W0</accession>
<keyword evidence="6" id="KW-0067">ATP-binding</keyword>
<evidence type="ECO:0000259" key="7">
    <source>
        <dbReference type="PROSITE" id="PS50011"/>
    </source>
</evidence>
<dbReference type="SUPFAM" id="SSF158745">
    <property type="entry name" value="LanC-like"/>
    <property type="match status" value="1"/>
</dbReference>
<dbReference type="Gene3D" id="1.10.510.10">
    <property type="entry name" value="Transferase(Phosphotransferase) domain 1"/>
    <property type="match status" value="1"/>
</dbReference>
<evidence type="ECO:0000256" key="6">
    <source>
        <dbReference type="ARBA" id="ARBA00022840"/>
    </source>
</evidence>
<dbReference type="Pfam" id="PF25816">
    <property type="entry name" value="RamC_N"/>
    <property type="match status" value="1"/>
</dbReference>
<dbReference type="SMART" id="SM00220">
    <property type="entry name" value="S_TKc"/>
    <property type="match status" value="1"/>
</dbReference>
<dbReference type="InterPro" id="IPR011009">
    <property type="entry name" value="Kinase-like_dom_sf"/>
</dbReference>
<evidence type="ECO:0000256" key="2">
    <source>
        <dbReference type="ARBA" id="ARBA00022527"/>
    </source>
</evidence>
<reference evidence="8" key="1">
    <citation type="submission" date="2024-05" db="EMBL/GenBank/DDBJ databases">
        <title>30 novel species of actinomycetes from the DSMZ collection.</title>
        <authorList>
            <person name="Nouioui I."/>
        </authorList>
    </citation>
    <scope>NUCLEOTIDE SEQUENCE</scope>
    <source>
        <strain evidence="8">DSM 41972</strain>
    </source>
</reference>
<dbReference type="PANTHER" id="PTHR43289:SF6">
    <property type="entry name" value="SERINE_THREONINE-PROTEIN KINASE NEKL-3"/>
    <property type="match status" value="1"/>
</dbReference>
<dbReference type="InterPro" id="IPR053524">
    <property type="entry name" value="Aerial_hyphae_peptide-synth"/>
</dbReference>
<keyword evidence="2" id="KW-0723">Serine/threonine-protein kinase</keyword>
<dbReference type="Pfam" id="PF05147">
    <property type="entry name" value="LANC_like"/>
    <property type="match status" value="1"/>
</dbReference>
<dbReference type="SMART" id="SM01260">
    <property type="entry name" value="LANC_like"/>
    <property type="match status" value="1"/>
</dbReference>
<evidence type="ECO:0000313" key="8">
    <source>
        <dbReference type="EMBL" id="MDT3727632.1"/>
    </source>
</evidence>
<dbReference type="InterPro" id="IPR000719">
    <property type="entry name" value="Prot_kinase_dom"/>
</dbReference>
<name>A0ABU3I3W0_9ACTN</name>
<evidence type="ECO:0000256" key="4">
    <source>
        <dbReference type="ARBA" id="ARBA00022741"/>
    </source>
</evidence>
<dbReference type="InterPro" id="IPR007822">
    <property type="entry name" value="LANC-like"/>
</dbReference>
<organism evidence="8 9">
    <name type="scientific">Streptomyces althioticus subsp. attaecolombicae</name>
    <dbReference type="NCBI Taxonomy" id="3075534"/>
    <lineage>
        <taxon>Bacteria</taxon>
        <taxon>Bacillati</taxon>
        <taxon>Actinomycetota</taxon>
        <taxon>Actinomycetes</taxon>
        <taxon>Kitasatosporales</taxon>
        <taxon>Streptomycetaceae</taxon>
        <taxon>Streptomyces</taxon>
        <taxon>Streptomyces althioticus group</taxon>
    </lineage>
</organism>
<protein>
    <recommendedName>
        <fullName evidence="1">non-specific serine/threonine protein kinase</fullName>
        <ecNumber evidence="1">2.7.11.1</ecNumber>
    </recommendedName>
</protein>
<dbReference type="PROSITE" id="PS50011">
    <property type="entry name" value="PROTEIN_KINASE_DOM"/>
    <property type="match status" value="1"/>
</dbReference>
<dbReference type="Pfam" id="PF00069">
    <property type="entry name" value="Pkinase"/>
    <property type="match status" value="1"/>
</dbReference>
<sequence>MRLPYGFAVADPEFYAPLESAADTGRTFRPGTVPDRWDETRSGVWTMWCPEGVTPAEQGWKVHVSARPGRLDKVLDTAAAVCFEHGVPFKHISAQLFYVWMHGKHAARQQSGKFIAAYPPDVPAARKLMERLSTELAGEEGPYVLTDRRFGDSRTVHYRYGAFLRLERLRADGTRVPVVRDGHGALVEDRRGASFRLPAGITDPFTEPGAPSSGELTFHGFTFERSVRHSNAGGTYHGRETATGRPVFVKEARAHTGLGGNTTAIERLRHEWETLRALHAVEPGLVPEPIAYFREWEHEFLVTELIEGRNLNSWTIHHNPVIQTGASAEEFAAYHRSCEKIVSGVERALDRLHAHGYVFVDVSPGNVMVTPDEEIRLVDFEAASPADGDFLPLTTPGYAPPERLVGDDPYIYDAYGSGALAQLLLFPLHHVVQRAPQALAHLRHDLFRAAPVPPSLWSRAARFHDADSPSSLPAPGELEDDDALSAHLTALRDRTADALEAMADPDHPDRVYPTVPEGYTVNAVCVAYGTAGVLHALRRAGRTVPDDVLARFRREALESRTSLGPGLHVGLSGVAWVLADHGCVTEAVDLLAVAGDHPLTRRDATLSGGASGVALTHLALYGHTGDEWHVRRAQEIADALPADASLVEHIGEDDATGLLHGRTGIALLLHQLAAVTGDRTLLGRGIGLLHAELDRASDPDSPGLSFPISTADPRTMPYLYSGTAGFTHAVSRCLSTTEDERLSAALPALLSRLTTRFTAMPGLYQGLSGLGLVLAEHARISGDAGAWRDALQVARGLFKHAVPHPTGVRFLGDQMLRYSADLWSGSAGVLLFLSHLAEPEPDPFFTVDALSAAPTP</sequence>
<dbReference type="InterPro" id="IPR012341">
    <property type="entry name" value="6hp_glycosidase-like_sf"/>
</dbReference>
<dbReference type="EMBL" id="JAVSGH010000033">
    <property type="protein sequence ID" value="MDT3727632.1"/>
    <property type="molecule type" value="Genomic_DNA"/>
</dbReference>
<keyword evidence="9" id="KW-1185">Reference proteome</keyword>
<feature type="domain" description="Protein kinase" evidence="7">
    <location>
        <begin position="221"/>
        <end position="510"/>
    </location>
</feature>
<dbReference type="RefSeq" id="WP_093547554.1">
    <property type="nucleotide sequence ID" value="NZ_JAVSGH010000033.1"/>
</dbReference>
<dbReference type="SUPFAM" id="SSF56112">
    <property type="entry name" value="Protein kinase-like (PK-like)"/>
    <property type="match status" value="1"/>
</dbReference>
<dbReference type="PANTHER" id="PTHR43289">
    <property type="entry name" value="MITOGEN-ACTIVATED PROTEIN KINASE KINASE KINASE 20-RELATED"/>
    <property type="match status" value="1"/>
</dbReference>
<evidence type="ECO:0000256" key="5">
    <source>
        <dbReference type="ARBA" id="ARBA00022777"/>
    </source>
</evidence>
<dbReference type="Gene3D" id="1.50.10.20">
    <property type="match status" value="1"/>
</dbReference>
<dbReference type="NCBIfam" id="NF038151">
    <property type="entry name" value="lanthi_synth_III"/>
    <property type="match status" value="1"/>
</dbReference>
<evidence type="ECO:0000313" key="9">
    <source>
        <dbReference type="Proteomes" id="UP001181313"/>
    </source>
</evidence>
<dbReference type="Proteomes" id="UP001181313">
    <property type="component" value="Unassembled WGS sequence"/>
</dbReference>
<proteinExistence type="predicted"/>
<dbReference type="EC" id="2.7.11.1" evidence="1"/>
<dbReference type="Gene3D" id="1.50.10.10">
    <property type="match status" value="1"/>
</dbReference>
<gene>
    <name evidence="8" type="primary">lanKC</name>
    <name evidence="8" type="ORF">ROS62_23220</name>
</gene>
<evidence type="ECO:0000256" key="1">
    <source>
        <dbReference type="ARBA" id="ARBA00012513"/>
    </source>
</evidence>
<keyword evidence="4" id="KW-0547">Nucleotide-binding</keyword>
<evidence type="ECO:0000256" key="3">
    <source>
        <dbReference type="ARBA" id="ARBA00022679"/>
    </source>
</evidence>
<comment type="caution">
    <text evidence="8">The sequence shown here is derived from an EMBL/GenBank/DDBJ whole genome shotgun (WGS) entry which is preliminary data.</text>
</comment>
<dbReference type="CDD" id="cd04791">
    <property type="entry name" value="LanC_SerThrkinase"/>
    <property type="match status" value="1"/>
</dbReference>
<keyword evidence="5" id="KW-0418">Kinase</keyword>
<keyword evidence="3" id="KW-0808">Transferase</keyword>
<dbReference type="InterPro" id="IPR058053">
    <property type="entry name" value="RamC_C"/>
</dbReference>
<dbReference type="InterPro" id="IPR057929">
    <property type="entry name" value="RamC_N"/>
</dbReference>